<organism evidence="3 4">
    <name type="scientific">Sinomonas cyclohexanicum</name>
    <name type="common">Corynebacterium cyclohexanicum</name>
    <dbReference type="NCBI Taxonomy" id="322009"/>
    <lineage>
        <taxon>Bacteria</taxon>
        <taxon>Bacillati</taxon>
        <taxon>Actinomycetota</taxon>
        <taxon>Actinomycetes</taxon>
        <taxon>Micrococcales</taxon>
        <taxon>Micrococcaceae</taxon>
        <taxon>Sinomonas</taxon>
    </lineage>
</organism>
<dbReference type="Proteomes" id="UP001319861">
    <property type="component" value="Chromosome"/>
</dbReference>
<evidence type="ECO:0000313" key="3">
    <source>
        <dbReference type="EMBL" id="BCT76708.1"/>
    </source>
</evidence>
<feature type="transmembrane region" description="Helical" evidence="2">
    <location>
        <begin position="103"/>
        <end position="124"/>
    </location>
</feature>
<feature type="compositionally biased region" description="Low complexity" evidence="1">
    <location>
        <begin position="7"/>
        <end position="27"/>
    </location>
</feature>
<feature type="transmembrane region" description="Helical" evidence="2">
    <location>
        <begin position="163"/>
        <end position="183"/>
    </location>
</feature>
<protein>
    <recommendedName>
        <fullName evidence="5">PH domain-containing protein</fullName>
    </recommendedName>
</protein>
<evidence type="ECO:0000313" key="4">
    <source>
        <dbReference type="Proteomes" id="UP001319861"/>
    </source>
</evidence>
<feature type="region of interest" description="Disordered" evidence="1">
    <location>
        <begin position="1"/>
        <end position="40"/>
    </location>
</feature>
<keyword evidence="2" id="KW-0472">Membrane</keyword>
<dbReference type="EMBL" id="AP024525">
    <property type="protein sequence ID" value="BCT76708.1"/>
    <property type="molecule type" value="Genomic_DNA"/>
</dbReference>
<accession>A0ABM7PWN8</accession>
<name>A0ABM7PWN8_SINCY</name>
<gene>
    <name evidence="3" type="ORF">SCMU_25500</name>
</gene>
<keyword evidence="2" id="KW-1133">Transmembrane helix</keyword>
<evidence type="ECO:0000256" key="2">
    <source>
        <dbReference type="SAM" id="Phobius"/>
    </source>
</evidence>
<keyword evidence="4" id="KW-1185">Reference proteome</keyword>
<proteinExistence type="predicted"/>
<evidence type="ECO:0000256" key="1">
    <source>
        <dbReference type="SAM" id="MobiDB-lite"/>
    </source>
</evidence>
<reference evidence="3 4" key="1">
    <citation type="journal article" date="2021" name="J. Biosci. Bioeng.">
        <title>Identification and characterization of a chc gene cluster responsible for the aromatization pathway of cyclohexanecarboxylate degradation in Sinomonas cyclohexanicum ATCC 51369.</title>
        <authorList>
            <person name="Yamamoto T."/>
            <person name="Hasegawa Y."/>
            <person name="Lau P.C.K."/>
            <person name="Iwaki H."/>
        </authorList>
    </citation>
    <scope>NUCLEOTIDE SEQUENCE [LARGE SCALE GENOMIC DNA]</scope>
    <source>
        <strain evidence="3 4">ATCC 51369</strain>
    </source>
</reference>
<sequence>MSGGPAAGSASGPDGHPGAAADPKPAGTEPSPDDRDEAPTASDAWRHGLELVGAFGPPLTLATALLVYFGWARTDAQARSMGLDASLFGYSVQDLVLRSIPSLYLPLVGLLTLGVAWLAADRWARRRLDDPRVRRAALVVLPVGLVLAVALWLVIMVQPSLSVLYVPYALAGAVLMASWGLSLRRGIRPRQARPAGPQRWDGRAVERILVFTLVALLLFWGTSDYAQAVGRGLAVSIEQRVGSLPIATVYSAKRLGLTAAGVTEQSMGTAESPLFRYVGLRLLVVSGGRIFLLHDGWTLQHGRVIVLPDDPNVRIEYGTAPTVP</sequence>
<feature type="transmembrane region" description="Helical" evidence="2">
    <location>
        <begin position="51"/>
        <end position="71"/>
    </location>
</feature>
<feature type="transmembrane region" description="Helical" evidence="2">
    <location>
        <begin position="204"/>
        <end position="222"/>
    </location>
</feature>
<feature type="transmembrane region" description="Helical" evidence="2">
    <location>
        <begin position="136"/>
        <end position="157"/>
    </location>
</feature>
<evidence type="ECO:0008006" key="5">
    <source>
        <dbReference type="Google" id="ProtNLM"/>
    </source>
</evidence>
<keyword evidence="2" id="KW-0812">Transmembrane</keyword>